<keyword evidence="3" id="KW-1185">Reference proteome</keyword>
<dbReference type="InterPro" id="IPR038186">
    <property type="entry name" value="CHAD_dom_sf"/>
</dbReference>
<feature type="domain" description="CHAD" evidence="1">
    <location>
        <begin position="7"/>
        <end position="310"/>
    </location>
</feature>
<gene>
    <name evidence="2" type="ORF">ATJ88_1095</name>
</gene>
<evidence type="ECO:0000313" key="3">
    <source>
        <dbReference type="Proteomes" id="UP000224130"/>
    </source>
</evidence>
<dbReference type="PANTHER" id="PTHR39339:SF1">
    <property type="entry name" value="CHAD DOMAIN-CONTAINING PROTEIN"/>
    <property type="match status" value="1"/>
</dbReference>
<dbReference type="Gene3D" id="1.40.20.10">
    <property type="entry name" value="CHAD domain"/>
    <property type="match status" value="1"/>
</dbReference>
<dbReference type="OrthoDB" id="9777271at2"/>
<dbReference type="RefSeq" id="WP_098462944.1">
    <property type="nucleotide sequence ID" value="NZ_PDJJ01000001.1"/>
</dbReference>
<evidence type="ECO:0000313" key="2">
    <source>
        <dbReference type="EMBL" id="PFG42433.1"/>
    </source>
</evidence>
<name>A0A2A9EUL8_9MICO</name>
<accession>A0A2A9EUL8</accession>
<protein>
    <submittedName>
        <fullName evidence="2">CHAD domain-containing protein</fullName>
    </submittedName>
</protein>
<dbReference type="AlphaFoldDB" id="A0A2A9EUL8"/>
<dbReference type="Proteomes" id="UP000224130">
    <property type="component" value="Unassembled WGS sequence"/>
</dbReference>
<reference evidence="2 3" key="1">
    <citation type="submission" date="2017-10" db="EMBL/GenBank/DDBJ databases">
        <title>Sequencing the genomes of 1000 actinobacteria strains.</title>
        <authorList>
            <person name="Klenk H.-P."/>
        </authorList>
    </citation>
    <scope>NUCLEOTIDE SEQUENCE [LARGE SCALE GENOMIC DNA]</scope>
    <source>
        <strain evidence="2 3">DSM 21863</strain>
    </source>
</reference>
<dbReference type="PANTHER" id="PTHR39339">
    <property type="entry name" value="SLR1444 PROTEIN"/>
    <property type="match status" value="1"/>
</dbReference>
<dbReference type="InterPro" id="IPR007899">
    <property type="entry name" value="CHAD_dom"/>
</dbReference>
<sequence length="310" mass="33321">MAASRQDDLVGDVFPDVLAEHVRRIQQQVPGAVTDEPDGVHRLRTSVRKLRTVLAVYKPVFDHAAAVELRGRLATLGEVLGEVRDLEVRREDVEQVGRRSRVPLEARERLVADLDAQHAVAHRALVEWCAGDEMRRLTADLVRGVADPPLTDAADSRARKVARRRLRKAGRRAARAATDVDLAQLAAATGDLVDPTSTDGAELLAAAHRLRKAGRRLAHAVAAVTDTPTRVLGSSADHLGAAGKQVQSTLGDHRDAVLLARWVGEVAAVVEAEGGDRSPYDRLARAAQRRAETAAAEAASAVDQLLEAVS</sequence>
<dbReference type="SMART" id="SM00880">
    <property type="entry name" value="CHAD"/>
    <property type="match status" value="1"/>
</dbReference>
<dbReference type="Pfam" id="PF05235">
    <property type="entry name" value="CHAD"/>
    <property type="match status" value="1"/>
</dbReference>
<evidence type="ECO:0000259" key="1">
    <source>
        <dbReference type="PROSITE" id="PS51708"/>
    </source>
</evidence>
<dbReference type="EMBL" id="PDJJ01000001">
    <property type="protein sequence ID" value="PFG42433.1"/>
    <property type="molecule type" value="Genomic_DNA"/>
</dbReference>
<dbReference type="PROSITE" id="PS51708">
    <property type="entry name" value="CHAD"/>
    <property type="match status" value="1"/>
</dbReference>
<comment type="caution">
    <text evidence="2">The sequence shown here is derived from an EMBL/GenBank/DDBJ whole genome shotgun (WGS) entry which is preliminary data.</text>
</comment>
<proteinExistence type="predicted"/>
<organism evidence="2 3">
    <name type="scientific">Isoptericola jiangsuensis</name>
    <dbReference type="NCBI Taxonomy" id="548579"/>
    <lineage>
        <taxon>Bacteria</taxon>
        <taxon>Bacillati</taxon>
        <taxon>Actinomycetota</taxon>
        <taxon>Actinomycetes</taxon>
        <taxon>Micrococcales</taxon>
        <taxon>Promicromonosporaceae</taxon>
        <taxon>Isoptericola</taxon>
    </lineage>
</organism>